<proteinExistence type="predicted"/>
<evidence type="ECO:0000313" key="5">
    <source>
        <dbReference type="Proteomes" id="UP000283543"/>
    </source>
</evidence>
<evidence type="ECO:0000256" key="1">
    <source>
        <dbReference type="ARBA" id="ARBA00001968"/>
    </source>
</evidence>
<name>A0A418C0V2_APHAT</name>
<gene>
    <name evidence="4" type="ORF">DYB34_005823</name>
</gene>
<evidence type="ECO:0000313" key="4">
    <source>
        <dbReference type="EMBL" id="RHY59543.1"/>
    </source>
</evidence>
<dbReference type="GO" id="GO:0046872">
    <property type="term" value="F:metal ion binding"/>
    <property type="evidence" value="ECO:0007669"/>
    <property type="project" value="UniProtKB-KW"/>
</dbReference>
<accession>A0A418C0V2</accession>
<comment type="caution">
    <text evidence="4">The sequence shown here is derived from an EMBL/GenBank/DDBJ whole genome shotgun (WGS) entry which is preliminary data.</text>
</comment>
<evidence type="ECO:0000256" key="2">
    <source>
        <dbReference type="ARBA" id="ARBA00022723"/>
    </source>
</evidence>
<evidence type="ECO:0000259" key="3">
    <source>
        <dbReference type="Pfam" id="PF13359"/>
    </source>
</evidence>
<organism evidence="4 5">
    <name type="scientific">Aphanomyces astaci</name>
    <name type="common">Crayfish plague agent</name>
    <dbReference type="NCBI Taxonomy" id="112090"/>
    <lineage>
        <taxon>Eukaryota</taxon>
        <taxon>Sar</taxon>
        <taxon>Stramenopiles</taxon>
        <taxon>Oomycota</taxon>
        <taxon>Saprolegniomycetes</taxon>
        <taxon>Saprolegniales</taxon>
        <taxon>Verrucalvaceae</taxon>
        <taxon>Aphanomyces</taxon>
    </lineage>
</organism>
<keyword evidence="2" id="KW-0479">Metal-binding</keyword>
<comment type="cofactor">
    <cofactor evidence="1">
        <name>a divalent metal cation</name>
        <dbReference type="ChEBI" id="CHEBI:60240"/>
    </cofactor>
</comment>
<dbReference type="EMBL" id="QUTB01004814">
    <property type="protein sequence ID" value="RHY59543.1"/>
    <property type="molecule type" value="Genomic_DNA"/>
</dbReference>
<dbReference type="AlphaFoldDB" id="A0A418C0V2"/>
<dbReference type="Pfam" id="PF13359">
    <property type="entry name" value="DDE_Tnp_4"/>
    <property type="match status" value="1"/>
</dbReference>
<dbReference type="InterPro" id="IPR027806">
    <property type="entry name" value="HARBI1_dom"/>
</dbReference>
<feature type="domain" description="DDE Tnp4" evidence="3">
    <location>
        <begin position="190"/>
        <end position="366"/>
    </location>
</feature>
<sequence length="443" mass="49969">MPSQTTTTAAKRLPSARTISNTVDALAAIDDRRQSKRQRYSIESNDATAEDIDSASPVMDRFIAAKGIEVVHALTNFSASEINTLWTNIKTFVTKNWNVGSGRKCLVTGKDMLFMTLVTLKHAGTWDILSASFDESAATFSSRIHNFVRVLHPYLVRKYIDEQGMKWTMQQLAVAGLQFTTHKSALYAVDVTFQQTTVPAVEFGEKKTYFSKKHGLYGHKVEVSVAPNGLAINVTDCAVGSTSDIEMFKANLGFHSAQLEKQPNDTNVSDTETLRDKFPNQWAVLADKGYQGIQEYVRGFTPVKRPPHGQLTMEQERANAKLSSDRVIVENFFGRLKTLWGLVSDKYTWKRDEYNMYFQTCVAFTNIHVRFNPLRNVDGEGYNQYKNRLLSIGSKIKSKNASSKAKYRENRRAQIQAVLRRASTGYTSDDYDVGYEEGDDIFD</sequence>
<dbReference type="Proteomes" id="UP000283543">
    <property type="component" value="Unassembled WGS sequence"/>
</dbReference>
<reference evidence="4 5" key="1">
    <citation type="submission" date="2018-08" db="EMBL/GenBank/DDBJ databases">
        <title>Aphanomyces genome sequencing and annotation.</title>
        <authorList>
            <person name="Minardi D."/>
            <person name="Oidtmann B."/>
            <person name="Van Der Giezen M."/>
            <person name="Studholme D.J."/>
        </authorList>
    </citation>
    <scope>NUCLEOTIDE SEQUENCE [LARGE SCALE GENOMIC DNA]</scope>
    <source>
        <strain evidence="4 5">Si</strain>
    </source>
</reference>
<dbReference type="VEuPathDB" id="FungiDB:H257_05252"/>
<protein>
    <recommendedName>
        <fullName evidence="3">DDE Tnp4 domain-containing protein</fullName>
    </recommendedName>
</protein>